<comment type="caution">
    <text evidence="3">The sequence shown here is derived from an EMBL/GenBank/DDBJ whole genome shotgun (WGS) entry which is preliminary data.</text>
</comment>
<feature type="transmembrane region" description="Helical" evidence="2">
    <location>
        <begin position="116"/>
        <end position="137"/>
    </location>
</feature>
<organism evidence="3 4">
    <name type="scientific">Microscilla marina ATCC 23134</name>
    <dbReference type="NCBI Taxonomy" id="313606"/>
    <lineage>
        <taxon>Bacteria</taxon>
        <taxon>Pseudomonadati</taxon>
        <taxon>Bacteroidota</taxon>
        <taxon>Cytophagia</taxon>
        <taxon>Cytophagales</taxon>
        <taxon>Microscillaceae</taxon>
        <taxon>Microscilla</taxon>
    </lineage>
</organism>
<keyword evidence="2" id="KW-1133">Transmembrane helix</keyword>
<name>A1ZPZ5_MICM2</name>
<dbReference type="RefSeq" id="WP_002699353.1">
    <property type="nucleotide sequence ID" value="NZ_AAWS01000022.1"/>
</dbReference>
<reference evidence="3 4" key="1">
    <citation type="submission" date="2007-01" db="EMBL/GenBank/DDBJ databases">
        <authorList>
            <person name="Haygood M."/>
            <person name="Podell S."/>
            <person name="Anderson C."/>
            <person name="Hopkinson B."/>
            <person name="Roe K."/>
            <person name="Barbeau K."/>
            <person name="Gaasterland T."/>
            <person name="Ferriera S."/>
            <person name="Johnson J."/>
            <person name="Kravitz S."/>
            <person name="Beeson K."/>
            <person name="Sutton G."/>
            <person name="Rogers Y.-H."/>
            <person name="Friedman R."/>
            <person name="Frazier M."/>
            <person name="Venter J.C."/>
        </authorList>
    </citation>
    <scope>NUCLEOTIDE SEQUENCE [LARGE SCALE GENOMIC DNA]</scope>
    <source>
        <strain evidence="3 4">ATCC 23134</strain>
    </source>
</reference>
<dbReference type="EMBL" id="AAWS01000022">
    <property type="protein sequence ID" value="EAY27650.1"/>
    <property type="molecule type" value="Genomic_DNA"/>
</dbReference>
<feature type="transmembrane region" description="Helical" evidence="2">
    <location>
        <begin position="143"/>
        <end position="160"/>
    </location>
</feature>
<keyword evidence="2" id="KW-0472">Membrane</keyword>
<evidence type="ECO:0000313" key="3">
    <source>
        <dbReference type="EMBL" id="EAY27650.1"/>
    </source>
</evidence>
<evidence type="ECO:0008006" key="5">
    <source>
        <dbReference type="Google" id="ProtNLM"/>
    </source>
</evidence>
<protein>
    <recommendedName>
        <fullName evidence="5">YcxB-like protein domain-containing protein</fullName>
    </recommendedName>
</protein>
<sequence length="305" mass="35052">MDIKTDKRREQIANACWQQWLDAGYNEQPKEWGSYQQREVFWKEYEALINEAKISLGQFKISPATVARPPLKSPISASPPVKLSFKGDFSYSLQLPKPLRSDVLKNFTDTFANENAAWFFWGLLIYAIGVSIMGGNIANMSNFIWYLLGWGAVAGTKYGIKYNEVEAMYQVSPDKLGKKSLFGGYTLKNEEIQKVEMIDGNLVVYISNIDGDGLSSAMFIPADIEHRDELEQYLLALVAKNHRLATQKKQNKLIKTRAKNASSKKAKKQRKQKMQMHTLANPHFKTQQQHRKGLQKHHQRMHRRK</sequence>
<feature type="compositionally biased region" description="Basic residues" evidence="1">
    <location>
        <begin position="288"/>
        <end position="305"/>
    </location>
</feature>
<evidence type="ECO:0000256" key="1">
    <source>
        <dbReference type="SAM" id="MobiDB-lite"/>
    </source>
</evidence>
<evidence type="ECO:0000313" key="4">
    <source>
        <dbReference type="Proteomes" id="UP000004095"/>
    </source>
</evidence>
<dbReference type="AlphaFoldDB" id="A1ZPZ5"/>
<feature type="compositionally biased region" description="Basic residues" evidence="1">
    <location>
        <begin position="255"/>
        <end position="274"/>
    </location>
</feature>
<gene>
    <name evidence="3" type="ORF">M23134_02897</name>
</gene>
<accession>A1ZPZ5</accession>
<keyword evidence="4" id="KW-1185">Reference proteome</keyword>
<proteinExistence type="predicted"/>
<evidence type="ECO:0000256" key="2">
    <source>
        <dbReference type="SAM" id="Phobius"/>
    </source>
</evidence>
<dbReference type="Proteomes" id="UP000004095">
    <property type="component" value="Unassembled WGS sequence"/>
</dbReference>
<feature type="region of interest" description="Disordered" evidence="1">
    <location>
        <begin position="255"/>
        <end position="305"/>
    </location>
</feature>
<keyword evidence="2" id="KW-0812">Transmembrane</keyword>